<dbReference type="EMBL" id="EF676824">
    <property type="protein sequence ID" value="ABR16706.1"/>
    <property type="molecule type" value="mRNA"/>
</dbReference>
<keyword evidence="7" id="KW-0325">Glycoprotein</keyword>
<dbReference type="AlphaFoldDB" id="B8LM26"/>
<evidence type="ECO:0000256" key="10">
    <source>
        <dbReference type="ARBA" id="ARBA00055929"/>
    </source>
</evidence>
<evidence type="ECO:0000256" key="8">
    <source>
        <dbReference type="ARBA" id="ARBA00023228"/>
    </source>
</evidence>
<dbReference type="PANTHER" id="PTHR14363">
    <property type="entry name" value="HEPARANASE-RELATED"/>
    <property type="match status" value="1"/>
</dbReference>
<dbReference type="InterPro" id="IPR005199">
    <property type="entry name" value="Glyco_hydro_79"/>
</dbReference>
<dbReference type="FunFam" id="3.20.20.80:FF:000023">
    <property type="entry name" value="heparanase-like protein 3"/>
    <property type="match status" value="1"/>
</dbReference>
<evidence type="ECO:0000256" key="6">
    <source>
        <dbReference type="ARBA" id="ARBA00023136"/>
    </source>
</evidence>
<dbReference type="Pfam" id="PF03662">
    <property type="entry name" value="Glyco_hydro_79n"/>
    <property type="match status" value="1"/>
</dbReference>
<dbReference type="SUPFAM" id="SSF51445">
    <property type="entry name" value="(Trans)glycosidases"/>
    <property type="match status" value="1"/>
</dbReference>
<name>B8LM26_PICSI</name>
<dbReference type="GO" id="GO:0004566">
    <property type="term" value="F:beta-glucuronidase activity"/>
    <property type="evidence" value="ECO:0007669"/>
    <property type="project" value="TreeGrafter"/>
</dbReference>
<dbReference type="GO" id="GO:0005576">
    <property type="term" value="C:extracellular region"/>
    <property type="evidence" value="ECO:0007669"/>
    <property type="project" value="UniProtKB-SubCell"/>
</dbReference>
<dbReference type="GO" id="GO:0009505">
    <property type="term" value="C:plant-type cell wall"/>
    <property type="evidence" value="ECO:0007669"/>
    <property type="project" value="TreeGrafter"/>
</dbReference>
<proteinExistence type="evidence at transcript level"/>
<comment type="similarity">
    <text evidence="2">Belongs to the glycosyl hydrolase 79 family.</text>
</comment>
<organism evidence="11">
    <name type="scientific">Picea sitchensis</name>
    <name type="common">Sitka spruce</name>
    <name type="synonym">Pinus sitchensis</name>
    <dbReference type="NCBI Taxonomy" id="3332"/>
    <lineage>
        <taxon>Eukaryota</taxon>
        <taxon>Viridiplantae</taxon>
        <taxon>Streptophyta</taxon>
        <taxon>Embryophyta</taxon>
        <taxon>Tracheophyta</taxon>
        <taxon>Spermatophyta</taxon>
        <taxon>Pinopsida</taxon>
        <taxon>Pinidae</taxon>
        <taxon>Conifers I</taxon>
        <taxon>Pinales</taxon>
        <taxon>Pinaceae</taxon>
        <taxon>Picea</taxon>
    </lineage>
</organism>
<sequence length="381" mass="41626">MSRWDALNAFFNKTGAVVAFGLNALNGKRWKSDGATDGPWDSSNARDFIQYTVDHGHKIKAWELGNELSGSGVGTSISVEQYAADVIELHGILDGIYKDYEEKPLLIAPDGFFVADWFKEFLNLTGPNIMNVVTHHFYNLGAGVDNDLVEKILNPSYLSQEASTFKGLQAVLQNYGPWSKAWVGETGGAYNSGHNLITNAFVMSFWYLDQLGMASAFSTKSFCRQSLIGGNYGLLNTTTFLPNPDYYSALLWHRLMGTRVLATNSTGTEYLRAYAHCTKSSRGVTLLLINLSRDTGISVQVSTGSGTSTDRNSRLEYHLTAKDGDLHSQTVLLNGNILNITPDGEIPSLSAVTVPANRPILVAPLSIAFVNLPYVQFPACS</sequence>
<evidence type="ECO:0000313" key="11">
    <source>
        <dbReference type="EMBL" id="ABR16706.1"/>
    </source>
</evidence>
<keyword evidence="5" id="KW-0378">Hydrolase</keyword>
<accession>B8LM26</accession>
<evidence type="ECO:0000256" key="7">
    <source>
        <dbReference type="ARBA" id="ARBA00023180"/>
    </source>
</evidence>
<dbReference type="OMA" id="RMYLHCT"/>
<evidence type="ECO:0000256" key="1">
    <source>
        <dbReference type="ARBA" id="ARBA00004613"/>
    </source>
</evidence>
<comment type="subcellular location">
    <subcellularLocation>
        <location evidence="9">Lysosome membrane</location>
        <topology evidence="9">Peripheral membrane protein</topology>
    </subcellularLocation>
    <subcellularLocation>
        <location evidence="1">Secreted</location>
    </subcellularLocation>
</comment>
<comment type="function">
    <text evidence="10">Endoglycosidase which is a cell surface and extracellular matrix-degrading enzyme. Cleaves heparan sulfate proteoglycans (HSPGs) into heparan sulfate side chains and core proteoglycans.</text>
</comment>
<keyword evidence="4" id="KW-0732">Signal</keyword>
<evidence type="ECO:0000256" key="5">
    <source>
        <dbReference type="ARBA" id="ARBA00022801"/>
    </source>
</evidence>
<reference evidence="11" key="1">
    <citation type="submission" date="2007-06" db="EMBL/GenBank/DDBJ databases">
        <title>Full length cDNA sequences from Sitka Spruce (Picea sitchensis).</title>
        <authorList>
            <person name="Ralph S.G."/>
            <person name="Chun H.E."/>
            <person name="Liao N."/>
            <person name="Ali J."/>
            <person name="Reid K."/>
            <person name="Kolosova N."/>
            <person name="Cooper N."/>
            <person name="Cullis C."/>
            <person name="Jancsik S."/>
            <person name="Moore R."/>
            <person name="Mayo M."/>
            <person name="Wagner S."/>
            <person name="Holt R.A."/>
            <person name="Jones S.J.M."/>
            <person name="Marra M.A."/>
            <person name="Ritland C.E."/>
            <person name="Ritland K."/>
            <person name="Bohlmann J."/>
        </authorList>
    </citation>
    <scope>NUCLEOTIDE SEQUENCE</scope>
    <source>
        <tissue evidence="11">Green portion of the leader tissue</tissue>
    </source>
</reference>
<protein>
    <recommendedName>
        <fullName evidence="12">Beta-glucuronidase C-terminal domain-containing protein</fullName>
    </recommendedName>
</protein>
<keyword evidence="8" id="KW-0458">Lysosome</keyword>
<keyword evidence="6" id="KW-0472">Membrane</keyword>
<dbReference type="GO" id="GO:0005765">
    <property type="term" value="C:lysosomal membrane"/>
    <property type="evidence" value="ECO:0007669"/>
    <property type="project" value="UniProtKB-SubCell"/>
</dbReference>
<evidence type="ECO:0008006" key="12">
    <source>
        <dbReference type="Google" id="ProtNLM"/>
    </source>
</evidence>
<evidence type="ECO:0000256" key="4">
    <source>
        <dbReference type="ARBA" id="ARBA00022729"/>
    </source>
</evidence>
<dbReference type="PANTHER" id="PTHR14363:SF17">
    <property type="entry name" value="HEPARANASE-LIKE PROTEIN 3"/>
    <property type="match status" value="1"/>
</dbReference>
<evidence type="ECO:0000256" key="3">
    <source>
        <dbReference type="ARBA" id="ARBA00022525"/>
    </source>
</evidence>
<keyword evidence="3" id="KW-0964">Secreted</keyword>
<dbReference type="CAZy" id="GH79">
    <property type="family name" value="Glycoside Hydrolase Family 79"/>
</dbReference>
<dbReference type="Gene3D" id="3.20.20.80">
    <property type="entry name" value="Glycosidases"/>
    <property type="match status" value="1"/>
</dbReference>
<evidence type="ECO:0000256" key="9">
    <source>
        <dbReference type="ARBA" id="ARBA00023765"/>
    </source>
</evidence>
<dbReference type="InterPro" id="IPR017853">
    <property type="entry name" value="GH"/>
</dbReference>
<evidence type="ECO:0000256" key="2">
    <source>
        <dbReference type="ARBA" id="ARBA00009800"/>
    </source>
</evidence>